<evidence type="ECO:0000259" key="7">
    <source>
        <dbReference type="Pfam" id="PF02525"/>
    </source>
</evidence>
<feature type="binding site" evidence="6">
    <location>
        <position position="10"/>
    </location>
    <ligand>
        <name>FMN</name>
        <dbReference type="ChEBI" id="CHEBI:58210"/>
    </ligand>
</feature>
<accession>K2KHA6</accession>
<dbReference type="EC" id="1.7.1.17" evidence="6"/>
<keyword evidence="2 6" id="KW-0288">FMN</keyword>
<dbReference type="PATRIC" id="fig|745411.4.peg.704"/>
<dbReference type="PANTHER" id="PTHR43741:SF2">
    <property type="entry name" value="FMN-DEPENDENT NADH:QUINONE OXIDOREDUCTASE"/>
    <property type="match status" value="1"/>
</dbReference>
<comment type="caution">
    <text evidence="6">Lacks conserved residue(s) required for the propagation of feature annotation.</text>
</comment>
<dbReference type="GO" id="GO:0016652">
    <property type="term" value="F:oxidoreductase activity, acting on NAD(P)H as acceptor"/>
    <property type="evidence" value="ECO:0007669"/>
    <property type="project" value="UniProtKB-UniRule"/>
</dbReference>
<dbReference type="HAMAP" id="MF_01216">
    <property type="entry name" value="Azoreductase_type1"/>
    <property type="match status" value="1"/>
</dbReference>
<dbReference type="InterPro" id="IPR029039">
    <property type="entry name" value="Flavoprotein-like_sf"/>
</dbReference>
<comment type="function">
    <text evidence="6">Also exhibits azoreductase activity. Catalyzes the reductive cleavage of the azo bond in aromatic azo compounds to the corresponding amines.</text>
</comment>
<organism evidence="8 9">
    <name type="scientific">Gallaecimonas xiamenensis 3-C-1</name>
    <dbReference type="NCBI Taxonomy" id="745411"/>
    <lineage>
        <taxon>Bacteria</taxon>
        <taxon>Pseudomonadati</taxon>
        <taxon>Pseudomonadota</taxon>
        <taxon>Gammaproteobacteria</taxon>
        <taxon>Enterobacterales</taxon>
        <taxon>Gallaecimonadaceae</taxon>
        <taxon>Gallaecimonas</taxon>
    </lineage>
</organism>
<evidence type="ECO:0000256" key="4">
    <source>
        <dbReference type="ARBA" id="ARBA00023027"/>
    </source>
</evidence>
<dbReference type="eggNOG" id="COG1182">
    <property type="taxonomic scope" value="Bacteria"/>
</dbReference>
<evidence type="ECO:0000256" key="1">
    <source>
        <dbReference type="ARBA" id="ARBA00022630"/>
    </source>
</evidence>
<comment type="caution">
    <text evidence="8">The sequence shown here is derived from an EMBL/GenBank/DDBJ whole genome shotgun (WGS) entry which is preliminary data.</text>
</comment>
<evidence type="ECO:0000256" key="5">
    <source>
        <dbReference type="ARBA" id="ARBA00048542"/>
    </source>
</evidence>
<dbReference type="STRING" id="745411.B3C1_03565"/>
<comment type="catalytic activity">
    <reaction evidence="6">
        <text>2 a quinone + NADH + H(+) = 2 a 1,4-benzosemiquinone + NAD(+)</text>
        <dbReference type="Rhea" id="RHEA:65952"/>
        <dbReference type="ChEBI" id="CHEBI:15378"/>
        <dbReference type="ChEBI" id="CHEBI:57540"/>
        <dbReference type="ChEBI" id="CHEBI:57945"/>
        <dbReference type="ChEBI" id="CHEBI:132124"/>
        <dbReference type="ChEBI" id="CHEBI:134225"/>
    </reaction>
</comment>
<dbReference type="InterPro" id="IPR023048">
    <property type="entry name" value="NADH:quinone_OxRdtase_FMN_depd"/>
</dbReference>
<gene>
    <name evidence="6" type="primary">azoR</name>
    <name evidence="8" type="ORF">B3C1_03565</name>
</gene>
<evidence type="ECO:0000256" key="3">
    <source>
        <dbReference type="ARBA" id="ARBA00023002"/>
    </source>
</evidence>
<reference evidence="8 9" key="1">
    <citation type="journal article" date="2012" name="J. Bacteriol.">
        <title>Genome Sequence of Gallaecimonas xiamenensis Type Strain 3-C-1.</title>
        <authorList>
            <person name="Lai Q."/>
            <person name="Wang L."/>
            <person name="Wang W."/>
            <person name="Shao Z."/>
        </authorList>
    </citation>
    <scope>NUCLEOTIDE SEQUENCE [LARGE SCALE GENOMIC DNA]</scope>
    <source>
        <strain evidence="8 9">3-C-1</strain>
    </source>
</reference>
<dbReference type="GO" id="GO:0010181">
    <property type="term" value="F:FMN binding"/>
    <property type="evidence" value="ECO:0007669"/>
    <property type="project" value="UniProtKB-UniRule"/>
</dbReference>
<comment type="function">
    <text evidence="6">Quinone reductase that provides resistance to thiol-specific stress caused by electrophilic quinones.</text>
</comment>
<dbReference type="GO" id="GO:0009055">
    <property type="term" value="F:electron transfer activity"/>
    <property type="evidence" value="ECO:0007669"/>
    <property type="project" value="UniProtKB-UniRule"/>
</dbReference>
<keyword evidence="3 6" id="KW-0560">Oxidoreductase</keyword>
<feature type="domain" description="Flavodoxin-like fold" evidence="7">
    <location>
        <begin position="2"/>
        <end position="195"/>
    </location>
</feature>
<dbReference type="RefSeq" id="WP_008482969.1">
    <property type="nucleotide sequence ID" value="NZ_AMRI01000004.1"/>
</dbReference>
<evidence type="ECO:0000256" key="2">
    <source>
        <dbReference type="ARBA" id="ARBA00022643"/>
    </source>
</evidence>
<dbReference type="PANTHER" id="PTHR43741">
    <property type="entry name" value="FMN-DEPENDENT NADH-AZOREDUCTASE 1"/>
    <property type="match status" value="1"/>
</dbReference>
<keyword evidence="1 6" id="KW-0285">Flavoprotein</keyword>
<dbReference type="AlphaFoldDB" id="K2KHA6"/>
<dbReference type="EC" id="1.6.5.-" evidence="6"/>
<dbReference type="SUPFAM" id="SSF52218">
    <property type="entry name" value="Flavoproteins"/>
    <property type="match status" value="1"/>
</dbReference>
<proteinExistence type="inferred from homology"/>
<name>K2KHA6_9GAMM</name>
<dbReference type="InterPro" id="IPR050104">
    <property type="entry name" value="FMN-dep_NADH:Q_OxRdtase_AzoR1"/>
</dbReference>
<comment type="catalytic activity">
    <reaction evidence="5">
        <text>N,N-dimethyl-1,4-phenylenediamine + anthranilate + 2 NAD(+) = 2-(4-dimethylaminophenyl)diazenylbenzoate + 2 NADH + 2 H(+)</text>
        <dbReference type="Rhea" id="RHEA:55872"/>
        <dbReference type="ChEBI" id="CHEBI:15378"/>
        <dbReference type="ChEBI" id="CHEBI:15783"/>
        <dbReference type="ChEBI" id="CHEBI:16567"/>
        <dbReference type="ChEBI" id="CHEBI:57540"/>
        <dbReference type="ChEBI" id="CHEBI:57945"/>
        <dbReference type="ChEBI" id="CHEBI:71579"/>
        <dbReference type="EC" id="1.7.1.17"/>
    </reaction>
    <physiologicalReaction direction="right-to-left" evidence="5">
        <dbReference type="Rhea" id="RHEA:55874"/>
    </physiologicalReaction>
</comment>
<dbReference type="Pfam" id="PF02525">
    <property type="entry name" value="Flavodoxin_2"/>
    <property type="match status" value="1"/>
</dbReference>
<sequence length="200" mass="21296">MKKVLLLSSSIFGDQGNSSQLAAAFKAELAGKDVQITEKDLIALDLPHLGAPEILSWMAAPGDRTAEQAELAQRSDLLIEEFTAHDVIVLAVPLYNLGIPSQVKAYLDRLARAGVTFKYTENGPQGLIEGKKLVVLAARGGVYAGSQWDSQTPHLGALFNLMGVNDQTFVYAEGLNMGEDAKAKAFADAKVKIAEVAAAL</sequence>
<dbReference type="Gene3D" id="3.40.50.360">
    <property type="match status" value="1"/>
</dbReference>
<comment type="cofactor">
    <cofactor evidence="6">
        <name>FMN</name>
        <dbReference type="ChEBI" id="CHEBI:58210"/>
    </cofactor>
    <text evidence="6">Binds 1 FMN per subunit.</text>
</comment>
<dbReference type="OrthoDB" id="9787136at2"/>
<comment type="similarity">
    <text evidence="6">Belongs to the azoreductase type 1 family.</text>
</comment>
<evidence type="ECO:0000313" key="9">
    <source>
        <dbReference type="Proteomes" id="UP000006755"/>
    </source>
</evidence>
<dbReference type="EMBL" id="AMRI01000004">
    <property type="protein sequence ID" value="EKE76640.1"/>
    <property type="molecule type" value="Genomic_DNA"/>
</dbReference>
<keyword evidence="4 6" id="KW-0520">NAD</keyword>
<evidence type="ECO:0000313" key="8">
    <source>
        <dbReference type="EMBL" id="EKE76640.1"/>
    </source>
</evidence>
<dbReference type="InterPro" id="IPR003680">
    <property type="entry name" value="Flavodoxin_fold"/>
</dbReference>
<protein>
    <recommendedName>
        <fullName evidence="6">FMN dependent NADH:quinone oxidoreductase</fullName>
        <ecNumber evidence="6">1.6.5.-</ecNumber>
    </recommendedName>
    <alternativeName>
        <fullName evidence="6">Azo-dye reductase</fullName>
    </alternativeName>
    <alternativeName>
        <fullName evidence="6">FMN-dependent NADH-azo compound oxidoreductase</fullName>
    </alternativeName>
    <alternativeName>
        <fullName evidence="6">FMN-dependent NADH-azoreductase</fullName>
        <ecNumber evidence="6">1.7.1.17</ecNumber>
    </alternativeName>
</protein>
<dbReference type="Proteomes" id="UP000006755">
    <property type="component" value="Unassembled WGS sequence"/>
</dbReference>
<evidence type="ECO:0000256" key="6">
    <source>
        <dbReference type="HAMAP-Rule" id="MF_01216"/>
    </source>
</evidence>
<dbReference type="GO" id="GO:0016655">
    <property type="term" value="F:oxidoreductase activity, acting on NAD(P)H, quinone or similar compound as acceptor"/>
    <property type="evidence" value="ECO:0007669"/>
    <property type="project" value="InterPro"/>
</dbReference>
<keyword evidence="9" id="KW-1185">Reference proteome</keyword>
<comment type="subunit">
    <text evidence="6">Homodimer.</text>
</comment>